<dbReference type="OrthoDB" id="186587at2"/>
<dbReference type="PROSITE" id="PS01124">
    <property type="entry name" value="HTH_ARAC_FAMILY_2"/>
    <property type="match status" value="1"/>
</dbReference>
<dbReference type="GO" id="GO:0043565">
    <property type="term" value="F:sequence-specific DNA binding"/>
    <property type="evidence" value="ECO:0007669"/>
    <property type="project" value="InterPro"/>
</dbReference>
<dbReference type="PANTHER" id="PTHR43280:SF32">
    <property type="entry name" value="TRANSCRIPTIONAL REGULATORY PROTEIN"/>
    <property type="match status" value="1"/>
</dbReference>
<dbReference type="AlphaFoldDB" id="A0A1H5TKH9"/>
<dbReference type="SMART" id="SM00342">
    <property type="entry name" value="HTH_ARAC"/>
    <property type="match status" value="1"/>
</dbReference>
<keyword evidence="3" id="KW-0804">Transcription</keyword>
<keyword evidence="1" id="KW-0805">Transcription regulation</keyword>
<dbReference type="PANTHER" id="PTHR43280">
    <property type="entry name" value="ARAC-FAMILY TRANSCRIPTIONAL REGULATOR"/>
    <property type="match status" value="1"/>
</dbReference>
<organism evidence="5 6">
    <name type="scientific">Thalassococcus halodurans</name>
    <dbReference type="NCBI Taxonomy" id="373675"/>
    <lineage>
        <taxon>Bacteria</taxon>
        <taxon>Pseudomonadati</taxon>
        <taxon>Pseudomonadota</taxon>
        <taxon>Alphaproteobacteria</taxon>
        <taxon>Rhodobacterales</taxon>
        <taxon>Roseobacteraceae</taxon>
        <taxon>Thalassococcus</taxon>
    </lineage>
</organism>
<sequence length="291" mass="32338">MKASNPPQPTRRARLQIQDIRSPLTRVGVTLAAGTAQLVLLHGGRVELRDGGLPEREEIDGPRLLWLPDGNGGELSIAGGTRATILSIPELDVMNALPATPLGERMRKTFAQALSAPLERDGQVAQLVQGLSREYGLTEPGAELSAQYYLSLILIHIWRQVRTDLVAHGHSPQGLVERFMALASQRMREHLRVSDYATALNVTRDRLGTAVRRATGKSPQGYLHQLLIREASELLSNTGMPVSQVAYRLGFHDPAYFTRFFIRHRGESPAKFRRTARIRRLEGDKSYAAWP</sequence>
<dbReference type="InterPro" id="IPR009057">
    <property type="entry name" value="Homeodomain-like_sf"/>
</dbReference>
<dbReference type="RefSeq" id="WP_103909012.1">
    <property type="nucleotide sequence ID" value="NZ_FNUZ01000001.1"/>
</dbReference>
<feature type="domain" description="HTH araC/xylS-type" evidence="4">
    <location>
        <begin position="177"/>
        <end position="275"/>
    </location>
</feature>
<keyword evidence="2" id="KW-0238">DNA-binding</keyword>
<evidence type="ECO:0000256" key="1">
    <source>
        <dbReference type="ARBA" id="ARBA00023015"/>
    </source>
</evidence>
<dbReference type="Gene3D" id="1.10.10.60">
    <property type="entry name" value="Homeodomain-like"/>
    <property type="match status" value="1"/>
</dbReference>
<dbReference type="InterPro" id="IPR020449">
    <property type="entry name" value="Tscrpt_reg_AraC-type_HTH"/>
</dbReference>
<dbReference type="InterPro" id="IPR018060">
    <property type="entry name" value="HTH_AraC"/>
</dbReference>
<dbReference type="EMBL" id="FNUZ01000001">
    <property type="protein sequence ID" value="SEF63274.1"/>
    <property type="molecule type" value="Genomic_DNA"/>
</dbReference>
<evidence type="ECO:0000256" key="3">
    <source>
        <dbReference type="ARBA" id="ARBA00023163"/>
    </source>
</evidence>
<evidence type="ECO:0000313" key="6">
    <source>
        <dbReference type="Proteomes" id="UP000236752"/>
    </source>
</evidence>
<evidence type="ECO:0000259" key="4">
    <source>
        <dbReference type="PROSITE" id="PS01124"/>
    </source>
</evidence>
<gene>
    <name evidence="5" type="ORF">SAMN04488045_0654</name>
</gene>
<dbReference type="Proteomes" id="UP000236752">
    <property type="component" value="Unassembled WGS sequence"/>
</dbReference>
<name>A0A1H5TKH9_9RHOB</name>
<keyword evidence="6" id="KW-1185">Reference proteome</keyword>
<reference evidence="5 6" key="1">
    <citation type="submission" date="2016-10" db="EMBL/GenBank/DDBJ databases">
        <authorList>
            <person name="de Groot N.N."/>
        </authorList>
    </citation>
    <scope>NUCLEOTIDE SEQUENCE [LARGE SCALE GENOMIC DNA]</scope>
    <source>
        <strain evidence="5 6">DSM 26915</strain>
    </source>
</reference>
<dbReference type="PRINTS" id="PR00032">
    <property type="entry name" value="HTHARAC"/>
</dbReference>
<dbReference type="GO" id="GO:0003700">
    <property type="term" value="F:DNA-binding transcription factor activity"/>
    <property type="evidence" value="ECO:0007669"/>
    <property type="project" value="InterPro"/>
</dbReference>
<dbReference type="Pfam" id="PF12833">
    <property type="entry name" value="HTH_18"/>
    <property type="match status" value="1"/>
</dbReference>
<proteinExistence type="predicted"/>
<protein>
    <submittedName>
        <fullName evidence="5">Helix-turn-helix domain-containing protein</fullName>
    </submittedName>
</protein>
<evidence type="ECO:0000313" key="5">
    <source>
        <dbReference type="EMBL" id="SEF63274.1"/>
    </source>
</evidence>
<dbReference type="SUPFAM" id="SSF46689">
    <property type="entry name" value="Homeodomain-like"/>
    <property type="match status" value="1"/>
</dbReference>
<accession>A0A1H5TKH9</accession>
<evidence type="ECO:0000256" key="2">
    <source>
        <dbReference type="ARBA" id="ARBA00023125"/>
    </source>
</evidence>